<evidence type="ECO:0000256" key="1">
    <source>
        <dbReference type="SAM" id="Phobius"/>
    </source>
</evidence>
<keyword evidence="1" id="KW-0812">Transmembrane</keyword>
<dbReference type="AlphaFoldDB" id="A0AA38Y239"/>
<feature type="transmembrane region" description="Helical" evidence="1">
    <location>
        <begin position="36"/>
        <end position="54"/>
    </location>
</feature>
<reference evidence="2" key="1">
    <citation type="submission" date="2022-10" db="EMBL/GenBank/DDBJ databases">
        <title>Culturing micro-colonial fungi from biological soil crusts in the Mojave desert and describing Neophaeococcomyces mojavensis, and introducing the new genera and species Taxawa tesnikishii.</title>
        <authorList>
            <person name="Kurbessoian T."/>
            <person name="Stajich J.E."/>
        </authorList>
    </citation>
    <scope>NUCLEOTIDE SEQUENCE</scope>
    <source>
        <strain evidence="2">TK_35</strain>
    </source>
</reference>
<protein>
    <submittedName>
        <fullName evidence="2">Uncharacterized protein</fullName>
    </submittedName>
</protein>
<keyword evidence="1" id="KW-0472">Membrane</keyword>
<accession>A0AA38Y239</accession>
<keyword evidence="1" id="KW-1133">Transmembrane helix</keyword>
<evidence type="ECO:0000313" key="2">
    <source>
        <dbReference type="EMBL" id="KAJ9633188.1"/>
    </source>
</evidence>
<organism evidence="2">
    <name type="scientific">Knufia peltigerae</name>
    <dbReference type="NCBI Taxonomy" id="1002370"/>
    <lineage>
        <taxon>Eukaryota</taxon>
        <taxon>Fungi</taxon>
        <taxon>Dikarya</taxon>
        <taxon>Ascomycota</taxon>
        <taxon>Pezizomycotina</taxon>
        <taxon>Eurotiomycetes</taxon>
        <taxon>Chaetothyriomycetidae</taxon>
        <taxon>Chaetothyriales</taxon>
        <taxon>Trichomeriaceae</taxon>
        <taxon>Knufia</taxon>
    </lineage>
</organism>
<dbReference type="EMBL" id="JAPDRN010000049">
    <property type="protein sequence ID" value="KAJ9633188.1"/>
    <property type="molecule type" value="Genomic_DNA"/>
</dbReference>
<name>A0AA38Y239_9EURO</name>
<sequence length="130" mass="14128">MSRWSLQPSACLPHPLSVGAGPEWWLEDFRKRVMDEIAAIVAAGAVLGALAGWIGPGRWRWQLLRLAPLLLVPFALYILSTRNWFLGGGGPLVAPSLLVVCGSLGYLPAVLATMLLRWVLRRASDQGMAP</sequence>
<feature type="transmembrane region" description="Helical" evidence="1">
    <location>
        <begin position="66"/>
        <end position="85"/>
    </location>
</feature>
<feature type="transmembrane region" description="Helical" evidence="1">
    <location>
        <begin position="97"/>
        <end position="120"/>
    </location>
</feature>
<gene>
    <name evidence="2" type="ORF">H2204_007334</name>
</gene>
<comment type="caution">
    <text evidence="2">The sequence shown here is derived from an EMBL/GenBank/DDBJ whole genome shotgun (WGS) entry which is preliminary data.</text>
</comment>
<proteinExistence type="predicted"/>